<dbReference type="CDD" id="cd18539">
    <property type="entry name" value="SRP_G"/>
    <property type="match status" value="1"/>
</dbReference>
<dbReference type="InterPro" id="IPR036891">
    <property type="entry name" value="Signal_recog_part_SRP54_M_sf"/>
</dbReference>
<comment type="domain">
    <text evidence="9">Composed of three domains: the N-terminal N domain, which is responsible for interactions with the ribosome, the central G domain, which binds GTP, and the C-terminal M domain, which binds the RNA and the signal sequence of the RNC.</text>
</comment>
<keyword evidence="12" id="KW-1185">Reference proteome</keyword>
<dbReference type="PANTHER" id="PTHR11564:SF5">
    <property type="entry name" value="SIGNAL RECOGNITION PARTICLE SUBUNIT SRP54"/>
    <property type="match status" value="1"/>
</dbReference>
<organism evidence="11 12">
    <name type="scientific">Ideonella margarita</name>
    <dbReference type="NCBI Taxonomy" id="2984191"/>
    <lineage>
        <taxon>Bacteria</taxon>
        <taxon>Pseudomonadati</taxon>
        <taxon>Pseudomonadota</taxon>
        <taxon>Betaproteobacteria</taxon>
        <taxon>Burkholderiales</taxon>
        <taxon>Sphaerotilaceae</taxon>
        <taxon>Ideonella</taxon>
    </lineage>
</organism>
<protein>
    <recommendedName>
        <fullName evidence="9">Signal recognition particle protein</fullName>
        <ecNumber evidence="9">3.6.5.4</ecNumber>
    </recommendedName>
    <alternativeName>
        <fullName evidence="9">Fifty-four homolog</fullName>
    </alternativeName>
</protein>
<dbReference type="Gene3D" id="1.20.120.140">
    <property type="entry name" value="Signal recognition particle SRP54, nucleotide-binding domain"/>
    <property type="match status" value="1"/>
</dbReference>
<dbReference type="InterPro" id="IPR022941">
    <property type="entry name" value="SRP54"/>
</dbReference>
<dbReference type="InterPro" id="IPR042101">
    <property type="entry name" value="SRP54_N_sf"/>
</dbReference>
<dbReference type="InterPro" id="IPR004125">
    <property type="entry name" value="Signal_recog_particle_SRP54_M"/>
</dbReference>
<dbReference type="InterPro" id="IPR000897">
    <property type="entry name" value="SRP54_GTPase_dom"/>
</dbReference>
<dbReference type="Gene3D" id="3.40.50.300">
    <property type="entry name" value="P-loop containing nucleotide triphosphate hydrolases"/>
    <property type="match status" value="1"/>
</dbReference>
<keyword evidence="7 9" id="KW-0687">Ribonucleoprotein</keyword>
<dbReference type="Pfam" id="PF02978">
    <property type="entry name" value="SRP_SPB"/>
    <property type="match status" value="1"/>
</dbReference>
<comment type="catalytic activity">
    <reaction evidence="8 9">
        <text>GTP + H2O = GDP + phosphate + H(+)</text>
        <dbReference type="Rhea" id="RHEA:19669"/>
        <dbReference type="ChEBI" id="CHEBI:15377"/>
        <dbReference type="ChEBI" id="CHEBI:15378"/>
        <dbReference type="ChEBI" id="CHEBI:37565"/>
        <dbReference type="ChEBI" id="CHEBI:43474"/>
        <dbReference type="ChEBI" id="CHEBI:58189"/>
        <dbReference type="EC" id="3.6.5.4"/>
    </reaction>
</comment>
<dbReference type="Gene3D" id="1.10.260.30">
    <property type="entry name" value="Signal recognition particle, SRP54 subunit, M-domain"/>
    <property type="match status" value="1"/>
</dbReference>
<dbReference type="RefSeq" id="WP_341397086.1">
    <property type="nucleotide sequence ID" value="NZ_JBBUTI010000001.1"/>
</dbReference>
<keyword evidence="3 9" id="KW-0378">Hydrolase</keyword>
<dbReference type="SMART" id="SM00963">
    <property type="entry name" value="SRP54_N"/>
    <property type="match status" value="1"/>
</dbReference>
<evidence type="ECO:0000259" key="10">
    <source>
        <dbReference type="PROSITE" id="PS00300"/>
    </source>
</evidence>
<sequence>MATTLTDRLSRLVKTMRGQARITESNVQDMLREVRMALLEADVALPVVRDFIARVKDKALGQEVVGSLNPGQVLVSIVQKELAATMGEGIADINLNAQPPAVILMAGLQGAGKTTTTAKLAKHLIEKRKKKVLTVSADVYRPAAIEQLKTVTKQAGAEWFPSEPNQKPRDIALAAIDWARKHYFDVLLVDTAGRLAIDEALMAEIRDLHAVLNPVETLFVVDAMQGQDAINTAKAFKEALPLTGIVLTKLDGDSRGGAAMSVRQITGAPIKFAGVSEKIDGLEVFDAERHAGRVLGMGDIVALVEEVTKGVDLDAAKKMADKLRSGDGFDLNDFLSQISQMKKMGGLGSLMDKLPTHLAAKAGQGDMDRAEKDMRRMEGILNAMTAKERRQPSLLMDGKSKASRKRRIATGAGVQIQDVNRLLNQFDQMQGMMKKMKGGGLMKMMKRMGGMKGMMPPGFPGA</sequence>
<evidence type="ECO:0000256" key="9">
    <source>
        <dbReference type="HAMAP-Rule" id="MF_00306"/>
    </source>
</evidence>
<evidence type="ECO:0000256" key="5">
    <source>
        <dbReference type="ARBA" id="ARBA00023134"/>
    </source>
</evidence>
<comment type="subunit">
    <text evidence="9">Part of the signal recognition particle protein translocation system, which is composed of SRP and FtsY. SRP is a ribonucleoprotein composed of Ffh and a 4.5S RNA molecule.</text>
</comment>
<comment type="caution">
    <text evidence="11">The sequence shown here is derived from an EMBL/GenBank/DDBJ whole genome shotgun (WGS) entry which is preliminary data.</text>
</comment>
<dbReference type="PROSITE" id="PS00300">
    <property type="entry name" value="SRP54"/>
    <property type="match status" value="1"/>
</dbReference>
<keyword evidence="9" id="KW-0963">Cytoplasm</keyword>
<dbReference type="SMART" id="SM00962">
    <property type="entry name" value="SRP54"/>
    <property type="match status" value="1"/>
</dbReference>
<dbReference type="SMART" id="SM00382">
    <property type="entry name" value="AAA"/>
    <property type="match status" value="1"/>
</dbReference>
<dbReference type="InterPro" id="IPR003593">
    <property type="entry name" value="AAA+_ATPase"/>
</dbReference>
<evidence type="ECO:0000256" key="3">
    <source>
        <dbReference type="ARBA" id="ARBA00022801"/>
    </source>
</evidence>
<evidence type="ECO:0000256" key="1">
    <source>
        <dbReference type="ARBA" id="ARBA00005450"/>
    </source>
</evidence>
<dbReference type="HAMAP" id="MF_00306">
    <property type="entry name" value="SRP54"/>
    <property type="match status" value="1"/>
</dbReference>
<keyword evidence="4 9" id="KW-0694">RNA-binding</keyword>
<dbReference type="Pfam" id="PF00448">
    <property type="entry name" value="SRP54"/>
    <property type="match status" value="1"/>
</dbReference>
<dbReference type="Proteomes" id="UP001379945">
    <property type="component" value="Unassembled WGS sequence"/>
</dbReference>
<reference evidence="11 12" key="1">
    <citation type="submission" date="2024-04" db="EMBL/GenBank/DDBJ databases">
        <title>Novel species of the genus Ideonella isolated from streams.</title>
        <authorList>
            <person name="Lu H."/>
        </authorList>
    </citation>
    <scope>NUCLEOTIDE SEQUENCE [LARGE SCALE GENOMIC DNA]</scope>
    <source>
        <strain evidence="11 12">LYT19W</strain>
    </source>
</reference>
<feature type="binding site" evidence="9">
    <location>
        <begin position="107"/>
        <end position="114"/>
    </location>
    <ligand>
        <name>GTP</name>
        <dbReference type="ChEBI" id="CHEBI:37565"/>
    </ligand>
</feature>
<evidence type="ECO:0000313" key="11">
    <source>
        <dbReference type="EMBL" id="MEK8044930.1"/>
    </source>
</evidence>
<evidence type="ECO:0000256" key="8">
    <source>
        <dbReference type="ARBA" id="ARBA00048027"/>
    </source>
</evidence>
<dbReference type="Pfam" id="PF02881">
    <property type="entry name" value="SRP54_N"/>
    <property type="match status" value="1"/>
</dbReference>
<accession>A0ABU9C0Y0</accession>
<keyword evidence="2 9" id="KW-0547">Nucleotide-binding</keyword>
<evidence type="ECO:0000256" key="2">
    <source>
        <dbReference type="ARBA" id="ARBA00022741"/>
    </source>
</evidence>
<dbReference type="SUPFAM" id="SSF52540">
    <property type="entry name" value="P-loop containing nucleoside triphosphate hydrolases"/>
    <property type="match status" value="1"/>
</dbReference>
<dbReference type="EC" id="3.6.5.4" evidence="9"/>
<proteinExistence type="inferred from homology"/>
<dbReference type="PANTHER" id="PTHR11564">
    <property type="entry name" value="SIGNAL RECOGNITION PARTICLE 54K PROTEIN SRP54"/>
    <property type="match status" value="1"/>
</dbReference>
<keyword evidence="5 9" id="KW-0342">GTP-binding</keyword>
<gene>
    <name evidence="9 11" type="primary">ffh</name>
    <name evidence="11" type="ORF">AACH00_01070</name>
</gene>
<evidence type="ECO:0000256" key="4">
    <source>
        <dbReference type="ARBA" id="ARBA00022884"/>
    </source>
</evidence>
<keyword evidence="6 9" id="KW-0733">Signal recognition particle</keyword>
<feature type="binding site" evidence="9">
    <location>
        <begin position="248"/>
        <end position="251"/>
    </location>
    <ligand>
        <name>GTP</name>
        <dbReference type="ChEBI" id="CHEBI:37565"/>
    </ligand>
</feature>
<comment type="similarity">
    <text evidence="1 9">Belongs to the GTP-binding SRP family. SRP54 subfamily.</text>
</comment>
<evidence type="ECO:0000256" key="6">
    <source>
        <dbReference type="ARBA" id="ARBA00023135"/>
    </source>
</evidence>
<dbReference type="NCBIfam" id="TIGR00959">
    <property type="entry name" value="ffh"/>
    <property type="match status" value="1"/>
</dbReference>
<feature type="binding site" evidence="9">
    <location>
        <begin position="190"/>
        <end position="194"/>
    </location>
    <ligand>
        <name>GTP</name>
        <dbReference type="ChEBI" id="CHEBI:37565"/>
    </ligand>
</feature>
<evidence type="ECO:0000256" key="7">
    <source>
        <dbReference type="ARBA" id="ARBA00023274"/>
    </source>
</evidence>
<dbReference type="SUPFAM" id="SSF47446">
    <property type="entry name" value="Signal peptide-binding domain"/>
    <property type="match status" value="1"/>
</dbReference>
<evidence type="ECO:0000313" key="12">
    <source>
        <dbReference type="Proteomes" id="UP001379945"/>
    </source>
</evidence>
<name>A0ABU9C0Y0_9BURK</name>
<comment type="subcellular location">
    <subcellularLocation>
        <location evidence="9">Cytoplasm</location>
    </subcellularLocation>
    <text evidence="9">The SRP-RNC complex is targeted to the cytoplasmic membrane.</text>
</comment>
<dbReference type="InterPro" id="IPR004780">
    <property type="entry name" value="SRP"/>
</dbReference>
<dbReference type="InterPro" id="IPR027417">
    <property type="entry name" value="P-loop_NTPase"/>
</dbReference>
<dbReference type="InterPro" id="IPR013822">
    <property type="entry name" value="Signal_recog_particl_SRP54_hlx"/>
</dbReference>
<feature type="domain" description="SRP54-type proteins GTP-binding" evidence="10">
    <location>
        <begin position="269"/>
        <end position="282"/>
    </location>
</feature>
<comment type="function">
    <text evidence="9">Involved in targeting and insertion of nascent membrane proteins into the cytoplasmic membrane. Binds to the hydrophobic signal sequence of the ribosome-nascent chain (RNC) as it emerges from the ribosomes. The SRP-RNC complex is then targeted to the cytoplasmic membrane where it interacts with the SRP receptor FtsY. Interaction with FtsY leads to the transfer of the RNC complex to the Sec translocase for insertion into the membrane, the hydrolysis of GTP by both Ffh and FtsY, and the dissociation of the SRP-FtsY complex into the individual components.</text>
</comment>
<dbReference type="EMBL" id="JBBUTI010000001">
    <property type="protein sequence ID" value="MEK8044930.1"/>
    <property type="molecule type" value="Genomic_DNA"/>
</dbReference>